<keyword evidence="1" id="KW-0812">Transmembrane</keyword>
<reference evidence="2" key="1">
    <citation type="journal article" date="2015" name="Nature">
        <title>Complex archaea that bridge the gap between prokaryotes and eukaryotes.</title>
        <authorList>
            <person name="Spang A."/>
            <person name="Saw J.H."/>
            <person name="Jorgensen S.L."/>
            <person name="Zaremba-Niedzwiedzka K."/>
            <person name="Martijn J."/>
            <person name="Lind A.E."/>
            <person name="van Eijk R."/>
            <person name="Schleper C."/>
            <person name="Guy L."/>
            <person name="Ettema T.J."/>
        </authorList>
    </citation>
    <scope>NUCLEOTIDE SEQUENCE</scope>
</reference>
<sequence>MNKPWNSIKLPRVIKTSCGWLAAGTVIFGFYAGASAIGLQIPRWAWYSEHIELAGDVRQNSIKMYRGDVKSLRRQLIDARIGLSRVDRDRNPKLYEQFLRDELELNGQLSDARQALERARQRK</sequence>
<accession>A0A0F9CIC5</accession>
<keyword evidence="1" id="KW-1133">Transmembrane helix</keyword>
<gene>
    <name evidence="2" type="ORF">LCGC14_2321130</name>
</gene>
<organism evidence="2">
    <name type="scientific">marine sediment metagenome</name>
    <dbReference type="NCBI Taxonomy" id="412755"/>
    <lineage>
        <taxon>unclassified sequences</taxon>
        <taxon>metagenomes</taxon>
        <taxon>ecological metagenomes</taxon>
    </lineage>
</organism>
<dbReference type="AlphaFoldDB" id="A0A0F9CIC5"/>
<evidence type="ECO:0000256" key="1">
    <source>
        <dbReference type="SAM" id="Phobius"/>
    </source>
</evidence>
<name>A0A0F9CIC5_9ZZZZ</name>
<protein>
    <submittedName>
        <fullName evidence="2">Uncharacterized protein</fullName>
    </submittedName>
</protein>
<feature type="transmembrane region" description="Helical" evidence="1">
    <location>
        <begin position="20"/>
        <end position="39"/>
    </location>
</feature>
<keyword evidence="1" id="KW-0472">Membrane</keyword>
<proteinExistence type="predicted"/>
<evidence type="ECO:0000313" key="2">
    <source>
        <dbReference type="EMBL" id="KKL48879.1"/>
    </source>
</evidence>
<dbReference type="EMBL" id="LAZR01033162">
    <property type="protein sequence ID" value="KKL48879.1"/>
    <property type="molecule type" value="Genomic_DNA"/>
</dbReference>
<comment type="caution">
    <text evidence="2">The sequence shown here is derived from an EMBL/GenBank/DDBJ whole genome shotgun (WGS) entry which is preliminary data.</text>
</comment>